<dbReference type="GeneID" id="301819745"/>
<dbReference type="GO" id="GO:0016020">
    <property type="term" value="C:membrane"/>
    <property type="evidence" value="ECO:0007669"/>
    <property type="project" value="UniProtKB-SubCell"/>
</dbReference>
<evidence type="ECO:0000256" key="1">
    <source>
        <dbReference type="ARBA" id="ARBA00004141"/>
    </source>
</evidence>
<feature type="transmembrane region" description="Helical" evidence="7">
    <location>
        <begin position="208"/>
        <end position="229"/>
    </location>
</feature>
<keyword evidence="3 7" id="KW-0812">Transmembrane</keyword>
<evidence type="ECO:0000256" key="6">
    <source>
        <dbReference type="SAM" id="MobiDB-lite"/>
    </source>
</evidence>
<feature type="domain" description="EamA" evidence="8">
    <location>
        <begin position="37"/>
        <end position="165"/>
    </location>
</feature>
<dbReference type="Pfam" id="PF00892">
    <property type="entry name" value="EamA"/>
    <property type="match status" value="2"/>
</dbReference>
<keyword evidence="4 7" id="KW-1133">Transmembrane helix</keyword>
<feature type="transmembrane region" description="Helical" evidence="7">
    <location>
        <begin position="149"/>
        <end position="169"/>
    </location>
</feature>
<sequence>MAVEQASLVKSSDTETDSSDAPLPPADSGSSRSGPYVSGLIAVLFWGTTPAATVLVAHDMPSSLIGPSRLLLAAMFLLPMVLLLRPPLPTDRGGWIAIAINGVIGFGGSFFLQGLGFSRTSTSHAALILACAPVFTSIIQHVLSRTFPRTLWLIGSAMALCGETFLIGARSNGDVFGSGTMVGDVIVLIGTVTVSIGYVAGARASARIGLFGATAWSIIFGAALVTPLLPSVLEALSGVTVVGGGALLFLAVFCTLIGFAAWFWALDKGGVSAIAPLQFGQPIVSLLIAVIFLGEQLSMTIFAAVGLVLTGVYFCRKSA</sequence>
<feature type="transmembrane region" description="Helical" evidence="7">
    <location>
        <begin position="241"/>
        <end position="264"/>
    </location>
</feature>
<gene>
    <name evidence="9" type="ORF">S58_60340</name>
</gene>
<evidence type="ECO:0000256" key="4">
    <source>
        <dbReference type="ARBA" id="ARBA00022989"/>
    </source>
</evidence>
<protein>
    <recommendedName>
        <fullName evidence="8">EamA domain-containing protein</fullName>
    </recommendedName>
</protein>
<comment type="subcellular location">
    <subcellularLocation>
        <location evidence="1">Membrane</location>
        <topology evidence="1">Multi-pass membrane protein</topology>
    </subcellularLocation>
</comment>
<dbReference type="InterPro" id="IPR000620">
    <property type="entry name" value="EamA_dom"/>
</dbReference>
<comment type="similarity">
    <text evidence="2">Belongs to the EamA transporter family.</text>
</comment>
<dbReference type="RefSeq" id="WP_015669095.1">
    <property type="nucleotide sequence ID" value="NC_020453.1"/>
</dbReference>
<reference evidence="9 10" key="1">
    <citation type="journal article" date="2013" name="Appl. Environ. Microbiol.">
        <title>Genome analysis suggests that the soil oligotrophic bacterium Agromonas oligotrophica (Bradyrhizobium oligotrophicum) is a nitrogen-fixing symbiont of Aeschynomene indica.</title>
        <authorList>
            <person name="Okubo T."/>
            <person name="Fukushima S."/>
            <person name="Itakura M."/>
            <person name="Oshima K."/>
            <person name="Longtonglang A."/>
            <person name="Teaumroong N."/>
            <person name="Mitsui H."/>
            <person name="Hattori M."/>
            <person name="Hattori R."/>
            <person name="Hattori T."/>
            <person name="Minamisawa K."/>
        </authorList>
    </citation>
    <scope>NUCLEOTIDE SEQUENCE [LARGE SCALE GENOMIC DNA]</scope>
    <source>
        <strain evidence="9 10">S58</strain>
    </source>
</reference>
<dbReference type="PANTHER" id="PTHR32322">
    <property type="entry name" value="INNER MEMBRANE TRANSPORTER"/>
    <property type="match status" value="1"/>
</dbReference>
<feature type="transmembrane region" description="Helical" evidence="7">
    <location>
        <begin position="70"/>
        <end position="88"/>
    </location>
</feature>
<feature type="transmembrane region" description="Helical" evidence="7">
    <location>
        <begin position="94"/>
        <end position="112"/>
    </location>
</feature>
<evidence type="ECO:0000256" key="3">
    <source>
        <dbReference type="ARBA" id="ARBA00022692"/>
    </source>
</evidence>
<evidence type="ECO:0000256" key="7">
    <source>
        <dbReference type="SAM" id="Phobius"/>
    </source>
</evidence>
<dbReference type="HOGENOM" id="CLU_033863_4_2_5"/>
<dbReference type="AlphaFoldDB" id="M4ZZS1"/>
<feature type="region of interest" description="Disordered" evidence="6">
    <location>
        <begin position="1"/>
        <end position="33"/>
    </location>
</feature>
<evidence type="ECO:0000313" key="10">
    <source>
        <dbReference type="Proteomes" id="UP000011841"/>
    </source>
</evidence>
<organism evidence="9 10">
    <name type="scientific">Bradyrhizobium oligotrophicum S58</name>
    <dbReference type="NCBI Taxonomy" id="1245469"/>
    <lineage>
        <taxon>Bacteria</taxon>
        <taxon>Pseudomonadati</taxon>
        <taxon>Pseudomonadota</taxon>
        <taxon>Alphaproteobacteria</taxon>
        <taxon>Hyphomicrobiales</taxon>
        <taxon>Nitrobacteraceae</taxon>
        <taxon>Bradyrhizobium</taxon>
    </lineage>
</organism>
<proteinExistence type="inferred from homology"/>
<feature type="transmembrane region" description="Helical" evidence="7">
    <location>
        <begin position="284"/>
        <end position="315"/>
    </location>
</feature>
<accession>M4ZZS1</accession>
<feature type="transmembrane region" description="Helical" evidence="7">
    <location>
        <begin position="181"/>
        <end position="202"/>
    </location>
</feature>
<dbReference type="SUPFAM" id="SSF103481">
    <property type="entry name" value="Multidrug resistance efflux transporter EmrE"/>
    <property type="match status" value="2"/>
</dbReference>
<dbReference type="EMBL" id="AP012603">
    <property type="protein sequence ID" value="BAM92010.1"/>
    <property type="molecule type" value="Genomic_DNA"/>
</dbReference>
<dbReference type="PATRIC" id="fig|1245469.3.peg.6170"/>
<keyword evidence="10" id="KW-1185">Reference proteome</keyword>
<dbReference type="Proteomes" id="UP000011841">
    <property type="component" value="Chromosome"/>
</dbReference>
<feature type="transmembrane region" description="Helical" evidence="7">
    <location>
        <begin position="124"/>
        <end position="143"/>
    </location>
</feature>
<evidence type="ECO:0000313" key="9">
    <source>
        <dbReference type="EMBL" id="BAM92010.1"/>
    </source>
</evidence>
<evidence type="ECO:0000256" key="2">
    <source>
        <dbReference type="ARBA" id="ARBA00007362"/>
    </source>
</evidence>
<keyword evidence="5 7" id="KW-0472">Membrane</keyword>
<dbReference type="KEGG" id="aol:S58_60340"/>
<feature type="transmembrane region" description="Helical" evidence="7">
    <location>
        <begin position="36"/>
        <end position="58"/>
    </location>
</feature>
<evidence type="ECO:0000259" key="8">
    <source>
        <dbReference type="Pfam" id="PF00892"/>
    </source>
</evidence>
<dbReference type="InterPro" id="IPR037185">
    <property type="entry name" value="EmrE-like"/>
</dbReference>
<dbReference type="PANTHER" id="PTHR32322:SF2">
    <property type="entry name" value="EAMA DOMAIN-CONTAINING PROTEIN"/>
    <property type="match status" value="1"/>
</dbReference>
<evidence type="ECO:0000256" key="5">
    <source>
        <dbReference type="ARBA" id="ARBA00023136"/>
    </source>
</evidence>
<dbReference type="eggNOG" id="COG0697">
    <property type="taxonomic scope" value="Bacteria"/>
</dbReference>
<dbReference type="STRING" id="1245469.S58_60340"/>
<dbReference type="Gene3D" id="1.10.3730.20">
    <property type="match status" value="1"/>
</dbReference>
<feature type="domain" description="EamA" evidence="8">
    <location>
        <begin position="182"/>
        <end position="314"/>
    </location>
</feature>
<dbReference type="InterPro" id="IPR050638">
    <property type="entry name" value="AA-Vitamin_Transporters"/>
</dbReference>
<name>M4ZZS1_9BRAD</name>